<accession>A0ABW2RMJ7</accession>
<dbReference type="EMBL" id="JBHTBW010000046">
    <property type="protein sequence ID" value="MFC7442216.1"/>
    <property type="molecule type" value="Genomic_DNA"/>
</dbReference>
<dbReference type="RefSeq" id="WP_379865949.1">
    <property type="nucleotide sequence ID" value="NZ_JBHTBW010000046.1"/>
</dbReference>
<evidence type="ECO:0000313" key="2">
    <source>
        <dbReference type="Proteomes" id="UP001596500"/>
    </source>
</evidence>
<comment type="caution">
    <text evidence="1">The sequence shown here is derived from an EMBL/GenBank/DDBJ whole genome shotgun (WGS) entry which is preliminary data.</text>
</comment>
<name>A0ABW2RMJ7_9BACL</name>
<organism evidence="1 2">
    <name type="scientific">Laceyella putida</name>
    <dbReference type="NCBI Taxonomy" id="110101"/>
    <lineage>
        <taxon>Bacteria</taxon>
        <taxon>Bacillati</taxon>
        <taxon>Bacillota</taxon>
        <taxon>Bacilli</taxon>
        <taxon>Bacillales</taxon>
        <taxon>Thermoactinomycetaceae</taxon>
        <taxon>Laceyella</taxon>
    </lineage>
</organism>
<gene>
    <name evidence="1" type="ORF">ACFQNG_14070</name>
</gene>
<dbReference type="Proteomes" id="UP001596500">
    <property type="component" value="Unassembled WGS sequence"/>
</dbReference>
<evidence type="ECO:0000313" key="1">
    <source>
        <dbReference type="EMBL" id="MFC7442216.1"/>
    </source>
</evidence>
<sequence length="185" mass="21526">MKDIESFLQGYKPALLTNPHYQLYHAADLLKLSTYPSTKVKIHKMDQLLYFQTKAEKQRFLQQTHPLLPDSPCYHREVGLALGFPPKAVEYYVTTMHHESVDEQKVYLEYCGIGFVTSIDYMMEDIQWLWQHVPTRSKPFFTNVCYKVQGKQKPFHLKIAYSDSSALTSAYLTIKNTLEVSSVHI</sequence>
<reference evidence="2" key="1">
    <citation type="journal article" date="2019" name="Int. J. Syst. Evol. Microbiol.">
        <title>The Global Catalogue of Microorganisms (GCM) 10K type strain sequencing project: providing services to taxonomists for standard genome sequencing and annotation.</title>
        <authorList>
            <consortium name="The Broad Institute Genomics Platform"/>
            <consortium name="The Broad Institute Genome Sequencing Center for Infectious Disease"/>
            <person name="Wu L."/>
            <person name="Ma J."/>
        </authorList>
    </citation>
    <scope>NUCLEOTIDE SEQUENCE [LARGE SCALE GENOMIC DNA]</scope>
    <source>
        <strain evidence="2">CGMCC 1.12942</strain>
    </source>
</reference>
<protein>
    <submittedName>
        <fullName evidence="1">Uncharacterized protein</fullName>
    </submittedName>
</protein>
<proteinExistence type="predicted"/>
<keyword evidence="2" id="KW-1185">Reference proteome</keyword>